<gene>
    <name evidence="2" type="ORF">AAP_05885</name>
</gene>
<dbReference type="Proteomes" id="UP000242877">
    <property type="component" value="Unassembled WGS sequence"/>
</dbReference>
<feature type="compositionally biased region" description="Basic and acidic residues" evidence="1">
    <location>
        <begin position="1"/>
        <end position="30"/>
    </location>
</feature>
<organism evidence="2 3">
    <name type="scientific">Ascosphaera apis ARSEF 7405</name>
    <dbReference type="NCBI Taxonomy" id="392613"/>
    <lineage>
        <taxon>Eukaryota</taxon>
        <taxon>Fungi</taxon>
        <taxon>Dikarya</taxon>
        <taxon>Ascomycota</taxon>
        <taxon>Pezizomycotina</taxon>
        <taxon>Eurotiomycetes</taxon>
        <taxon>Eurotiomycetidae</taxon>
        <taxon>Onygenales</taxon>
        <taxon>Ascosphaeraceae</taxon>
        <taxon>Ascosphaera</taxon>
    </lineage>
</organism>
<dbReference type="VEuPathDB" id="FungiDB:AAP_05885"/>
<feature type="compositionally biased region" description="Polar residues" evidence="1">
    <location>
        <begin position="368"/>
        <end position="386"/>
    </location>
</feature>
<comment type="caution">
    <text evidence="2">The sequence shown here is derived from an EMBL/GenBank/DDBJ whole genome shotgun (WGS) entry which is preliminary data.</text>
</comment>
<feature type="compositionally biased region" description="Low complexity" evidence="1">
    <location>
        <begin position="107"/>
        <end position="117"/>
    </location>
</feature>
<feature type="compositionally biased region" description="Polar residues" evidence="1">
    <location>
        <begin position="75"/>
        <end position="84"/>
    </location>
</feature>
<protein>
    <submittedName>
        <fullName evidence="2">Uncharacterized protein</fullName>
    </submittedName>
</protein>
<accession>A0A166N197</accession>
<evidence type="ECO:0000313" key="2">
    <source>
        <dbReference type="EMBL" id="KZZ87130.1"/>
    </source>
</evidence>
<feature type="region of interest" description="Disordered" evidence="1">
    <location>
        <begin position="328"/>
        <end position="397"/>
    </location>
</feature>
<dbReference type="EMBL" id="AZGZ01000038">
    <property type="protein sequence ID" value="KZZ87130.1"/>
    <property type="molecule type" value="Genomic_DNA"/>
</dbReference>
<feature type="compositionally biased region" description="Basic and acidic residues" evidence="1">
    <location>
        <begin position="86"/>
        <end position="101"/>
    </location>
</feature>
<name>A0A166N197_9EURO</name>
<dbReference type="OrthoDB" id="4365667at2759"/>
<feature type="compositionally biased region" description="Polar residues" evidence="1">
    <location>
        <begin position="470"/>
        <end position="480"/>
    </location>
</feature>
<keyword evidence="3" id="KW-1185">Reference proteome</keyword>
<sequence length="480" mass="54345">MVKKKPDPHIDNASSPEDHTDTEMDDDHGRASSLQQQCQPPVSPRTAERNALLARLAELGTHIDLAACSAPPVDHSTQPDSNTVAREAKATDHDRQSRASDSDPESSEPSSSSSSRSYVRKRKHKRKYKRPKRRHHRSDGDSDGDSDARPHRYTKKGQDPPKKLSSDKTEFATWHFYIKNKFEDDEPLFPSDKYKIRYALTQTESPLWDNLRSWLEDKQSQNAVVSWTSFIHEIESFLDVPYLVVQSRTQVETIRQSFTEDVSELFARMSVLWLQANMSLPDKLRTFRQALRPALQRAVALVDDSSLEDERQLLDAVRTAQHNLEVYENHQSSSGRFDRSQRWRQRGSSRRGFSASRPFGAHNRSGARYQTPQTPLSVNSLPTIQPRNPVAGKRPPGWSGDWFEPELNPEPITSDEQRRYLQRANRCFRCRGTGHLSTDAVCPLSSRNSAPRSVNAVAAPSADKGPDIDPSSTSVPQAEN</sequence>
<feature type="region of interest" description="Disordered" evidence="1">
    <location>
        <begin position="69"/>
        <end position="166"/>
    </location>
</feature>
<evidence type="ECO:0000313" key="3">
    <source>
        <dbReference type="Proteomes" id="UP000242877"/>
    </source>
</evidence>
<feature type="compositionally biased region" description="Basic residues" evidence="1">
    <location>
        <begin position="118"/>
        <end position="137"/>
    </location>
</feature>
<evidence type="ECO:0000256" key="1">
    <source>
        <dbReference type="SAM" id="MobiDB-lite"/>
    </source>
</evidence>
<proteinExistence type="predicted"/>
<feature type="compositionally biased region" description="Basic and acidic residues" evidence="1">
    <location>
        <begin position="146"/>
        <end position="166"/>
    </location>
</feature>
<feature type="region of interest" description="Disordered" evidence="1">
    <location>
        <begin position="445"/>
        <end position="480"/>
    </location>
</feature>
<feature type="region of interest" description="Disordered" evidence="1">
    <location>
        <begin position="1"/>
        <end position="50"/>
    </location>
</feature>
<dbReference type="AlphaFoldDB" id="A0A166N197"/>
<reference evidence="2 3" key="1">
    <citation type="journal article" date="2016" name="Genome Biol. Evol.">
        <title>Divergent and convergent evolution of fungal pathogenicity.</title>
        <authorList>
            <person name="Shang Y."/>
            <person name="Xiao G."/>
            <person name="Zheng P."/>
            <person name="Cen K."/>
            <person name="Zhan S."/>
            <person name="Wang C."/>
        </authorList>
    </citation>
    <scope>NUCLEOTIDE SEQUENCE [LARGE SCALE GENOMIC DNA]</scope>
    <source>
        <strain evidence="2 3">ARSEF 7405</strain>
    </source>
</reference>